<sequence length="150" mass="16877">MLNCRFSSSDLAQCLPRPASVVFTRVYDPLWPRTARARKNWRRCRSRDCAPVRQHVDVTRPCVIIIFTGHSVLVVTRRFGKPPLGPGKSVPVGYCIDPISDLDSGRCEGVREQWQGLLEVPMVEAPEERDLFGAPIKRFLSPAKAMPCQS</sequence>
<organism evidence="1 2">
    <name type="scientific">Tropilaelaps mercedesae</name>
    <dbReference type="NCBI Taxonomy" id="418985"/>
    <lineage>
        <taxon>Eukaryota</taxon>
        <taxon>Metazoa</taxon>
        <taxon>Ecdysozoa</taxon>
        <taxon>Arthropoda</taxon>
        <taxon>Chelicerata</taxon>
        <taxon>Arachnida</taxon>
        <taxon>Acari</taxon>
        <taxon>Parasitiformes</taxon>
        <taxon>Mesostigmata</taxon>
        <taxon>Gamasina</taxon>
        <taxon>Dermanyssoidea</taxon>
        <taxon>Laelapidae</taxon>
        <taxon>Tropilaelaps</taxon>
    </lineage>
</organism>
<dbReference type="AlphaFoldDB" id="A0A1V9X7J0"/>
<evidence type="ECO:0000313" key="2">
    <source>
        <dbReference type="Proteomes" id="UP000192247"/>
    </source>
</evidence>
<dbReference type="InParanoid" id="A0A1V9X7J0"/>
<protein>
    <submittedName>
        <fullName evidence="1">Uncharacterized protein</fullName>
    </submittedName>
</protein>
<accession>A0A1V9X7J0</accession>
<proteinExistence type="predicted"/>
<dbReference type="Proteomes" id="UP000192247">
    <property type="component" value="Unassembled WGS sequence"/>
</dbReference>
<reference evidence="1 2" key="1">
    <citation type="journal article" date="2017" name="Gigascience">
        <title>Draft genome of the honey bee ectoparasitic mite, Tropilaelaps mercedesae, is shaped by the parasitic life history.</title>
        <authorList>
            <person name="Dong X."/>
            <person name="Armstrong S.D."/>
            <person name="Xia D."/>
            <person name="Makepeace B.L."/>
            <person name="Darby A.C."/>
            <person name="Kadowaki T."/>
        </authorList>
    </citation>
    <scope>NUCLEOTIDE SEQUENCE [LARGE SCALE GENOMIC DNA]</scope>
    <source>
        <strain evidence="1">Wuxi-XJTLU</strain>
    </source>
</reference>
<comment type="caution">
    <text evidence="1">The sequence shown here is derived from an EMBL/GenBank/DDBJ whole genome shotgun (WGS) entry which is preliminary data.</text>
</comment>
<keyword evidence="2" id="KW-1185">Reference proteome</keyword>
<name>A0A1V9X7J0_9ACAR</name>
<dbReference type="EMBL" id="MNPL01021377">
    <property type="protein sequence ID" value="OQR69366.1"/>
    <property type="molecule type" value="Genomic_DNA"/>
</dbReference>
<evidence type="ECO:0000313" key="1">
    <source>
        <dbReference type="EMBL" id="OQR69366.1"/>
    </source>
</evidence>
<gene>
    <name evidence="1" type="ORF">BIW11_01860</name>
</gene>